<evidence type="ECO:0000313" key="3">
    <source>
        <dbReference type="Proteomes" id="UP001396334"/>
    </source>
</evidence>
<name>A0ABR2S3M3_9ROSI</name>
<sequence length="86" mass="10443">MSPKVWREVHRLIRSRQLLLDILSKEQINKHCLLVPLEVRFWIMLMKPSPRRLLRLMHRVMPVTVRNKNMSQKMSLPRKVSTCRRT</sequence>
<reference evidence="2 3" key="1">
    <citation type="journal article" date="2024" name="G3 (Bethesda)">
        <title>Genome assembly of Hibiscus sabdariffa L. provides insights into metabolisms of medicinal natural products.</title>
        <authorList>
            <person name="Kim T."/>
        </authorList>
    </citation>
    <scope>NUCLEOTIDE SEQUENCE [LARGE SCALE GENOMIC DNA]</scope>
    <source>
        <strain evidence="2">TK-2024</strain>
        <tissue evidence="2">Old leaves</tissue>
    </source>
</reference>
<keyword evidence="3" id="KW-1185">Reference proteome</keyword>
<comment type="caution">
    <text evidence="2">The sequence shown here is derived from an EMBL/GenBank/DDBJ whole genome shotgun (WGS) entry which is preliminary data.</text>
</comment>
<evidence type="ECO:0000313" key="2">
    <source>
        <dbReference type="EMBL" id="KAK9019784.1"/>
    </source>
</evidence>
<gene>
    <name evidence="2" type="ORF">V6N11_054292</name>
</gene>
<protein>
    <submittedName>
        <fullName evidence="2">Uncharacterized protein</fullName>
    </submittedName>
</protein>
<proteinExistence type="predicted"/>
<evidence type="ECO:0000256" key="1">
    <source>
        <dbReference type="SAM" id="MobiDB-lite"/>
    </source>
</evidence>
<accession>A0ABR2S3M3</accession>
<feature type="region of interest" description="Disordered" evidence="1">
    <location>
        <begin position="67"/>
        <end position="86"/>
    </location>
</feature>
<organism evidence="2 3">
    <name type="scientific">Hibiscus sabdariffa</name>
    <name type="common">roselle</name>
    <dbReference type="NCBI Taxonomy" id="183260"/>
    <lineage>
        <taxon>Eukaryota</taxon>
        <taxon>Viridiplantae</taxon>
        <taxon>Streptophyta</taxon>
        <taxon>Embryophyta</taxon>
        <taxon>Tracheophyta</taxon>
        <taxon>Spermatophyta</taxon>
        <taxon>Magnoliopsida</taxon>
        <taxon>eudicotyledons</taxon>
        <taxon>Gunneridae</taxon>
        <taxon>Pentapetalae</taxon>
        <taxon>rosids</taxon>
        <taxon>malvids</taxon>
        <taxon>Malvales</taxon>
        <taxon>Malvaceae</taxon>
        <taxon>Malvoideae</taxon>
        <taxon>Hibiscus</taxon>
    </lineage>
</organism>
<dbReference type="Proteomes" id="UP001396334">
    <property type="component" value="Unassembled WGS sequence"/>
</dbReference>
<dbReference type="EMBL" id="JBBPBN010000017">
    <property type="protein sequence ID" value="KAK9019784.1"/>
    <property type="molecule type" value="Genomic_DNA"/>
</dbReference>